<protein>
    <submittedName>
        <fullName evidence="5">rRNA N6-adenosine-methyltransferase zcchc4</fullName>
    </submittedName>
</protein>
<evidence type="ECO:0000256" key="2">
    <source>
        <dbReference type="ARBA" id="ARBA00022490"/>
    </source>
</evidence>
<evidence type="ECO:0000313" key="5">
    <source>
        <dbReference type="EMBL" id="KAL3309562.1"/>
    </source>
</evidence>
<comment type="subcellular location">
    <subcellularLocation>
        <location evidence="1">Cytoplasm</location>
    </subcellularLocation>
</comment>
<dbReference type="Proteomes" id="UP001626550">
    <property type="component" value="Unassembled WGS sequence"/>
</dbReference>
<keyword evidence="3" id="KW-0489">Methyltransferase</keyword>
<dbReference type="GO" id="GO:0032259">
    <property type="term" value="P:methylation"/>
    <property type="evidence" value="ECO:0007669"/>
    <property type="project" value="UniProtKB-KW"/>
</dbReference>
<reference evidence="5 6" key="1">
    <citation type="submission" date="2024-11" db="EMBL/GenBank/DDBJ databases">
        <title>Adaptive evolution of stress response genes in parasites aligns with host niche diversity.</title>
        <authorList>
            <person name="Hahn C."/>
            <person name="Resl P."/>
        </authorList>
    </citation>
    <scope>NUCLEOTIDE SEQUENCE [LARGE SCALE GENOMIC DNA]</scope>
    <source>
        <strain evidence="5">EGGRZ-B1_66</strain>
        <tissue evidence="5">Body</tissue>
    </source>
</reference>
<proteinExistence type="predicted"/>
<dbReference type="PANTHER" id="PTHR13493:SF3">
    <property type="entry name" value="RRNA N6-ADENOSINE-METHYLTRANSFERASE ZCCHC4"/>
    <property type="match status" value="1"/>
</dbReference>
<sequence length="148" mass="17214">MTSHLLDIDSRFLAFYGNDEFSHYNMINNHLIEPEPGFHNVLQTINESSKVLILCDPPFSAVMSILRESLERLRSTMATSFTSLMLILPYFTLKHLNQNARHAKLTMLDYRIDYCNHKKLSKASFVRIFTDLPPAHVKPHKSWQSLYS</sequence>
<keyword evidence="4" id="KW-0808">Transferase</keyword>
<evidence type="ECO:0000256" key="1">
    <source>
        <dbReference type="ARBA" id="ARBA00004496"/>
    </source>
</evidence>
<gene>
    <name evidence="5" type="primary">ZCCHC4</name>
    <name evidence="5" type="ORF">Ciccas_011892</name>
</gene>
<name>A0ABD2PRN8_9PLAT</name>
<keyword evidence="6" id="KW-1185">Reference proteome</keyword>
<dbReference type="InterPro" id="IPR041370">
    <property type="entry name" value="Mlase_EEF1AKMT1/ZCCHC4"/>
</dbReference>
<accession>A0ABD2PRN8</accession>
<dbReference type="EMBL" id="JBJKFK010003783">
    <property type="protein sequence ID" value="KAL3309562.1"/>
    <property type="molecule type" value="Genomic_DNA"/>
</dbReference>
<dbReference type="InterPro" id="IPR039846">
    <property type="entry name" value="ZCCHC4"/>
</dbReference>
<dbReference type="PANTHER" id="PTHR13493">
    <property type="entry name" value="ZINC FINGER CCHC DOMAIN-CONTAINING"/>
    <property type="match status" value="1"/>
</dbReference>
<dbReference type="Pfam" id="PF10237">
    <property type="entry name" value="N6-adenineMlase"/>
    <property type="match status" value="1"/>
</dbReference>
<dbReference type="GO" id="GO:0008168">
    <property type="term" value="F:methyltransferase activity"/>
    <property type="evidence" value="ECO:0007669"/>
    <property type="project" value="UniProtKB-KW"/>
</dbReference>
<evidence type="ECO:0000313" key="6">
    <source>
        <dbReference type="Proteomes" id="UP001626550"/>
    </source>
</evidence>
<keyword evidence="2" id="KW-0963">Cytoplasm</keyword>
<evidence type="ECO:0000256" key="3">
    <source>
        <dbReference type="ARBA" id="ARBA00022603"/>
    </source>
</evidence>
<comment type="caution">
    <text evidence="5">The sequence shown here is derived from an EMBL/GenBank/DDBJ whole genome shotgun (WGS) entry which is preliminary data.</text>
</comment>
<dbReference type="AlphaFoldDB" id="A0ABD2PRN8"/>
<organism evidence="5 6">
    <name type="scientific">Cichlidogyrus casuarinus</name>
    <dbReference type="NCBI Taxonomy" id="1844966"/>
    <lineage>
        <taxon>Eukaryota</taxon>
        <taxon>Metazoa</taxon>
        <taxon>Spiralia</taxon>
        <taxon>Lophotrochozoa</taxon>
        <taxon>Platyhelminthes</taxon>
        <taxon>Monogenea</taxon>
        <taxon>Monopisthocotylea</taxon>
        <taxon>Dactylogyridea</taxon>
        <taxon>Ancyrocephalidae</taxon>
        <taxon>Cichlidogyrus</taxon>
    </lineage>
</organism>
<dbReference type="GO" id="GO:0005737">
    <property type="term" value="C:cytoplasm"/>
    <property type="evidence" value="ECO:0007669"/>
    <property type="project" value="UniProtKB-SubCell"/>
</dbReference>
<evidence type="ECO:0000256" key="4">
    <source>
        <dbReference type="ARBA" id="ARBA00022679"/>
    </source>
</evidence>